<feature type="domain" description="ABC transmembrane type-1" evidence="9">
    <location>
        <begin position="111"/>
        <end position="317"/>
    </location>
</feature>
<dbReference type="PANTHER" id="PTHR42929:SF1">
    <property type="entry name" value="INNER MEMBRANE ABC TRANSPORTER PERMEASE PROTEIN YDCU-RELATED"/>
    <property type="match status" value="1"/>
</dbReference>
<dbReference type="EMBL" id="CP034170">
    <property type="protein sequence ID" value="AZI57412.1"/>
    <property type="molecule type" value="Genomic_DNA"/>
</dbReference>
<keyword evidence="4" id="KW-1003">Cell membrane</keyword>
<dbReference type="GO" id="GO:0005886">
    <property type="term" value="C:plasma membrane"/>
    <property type="evidence" value="ECO:0007669"/>
    <property type="project" value="UniProtKB-SubCell"/>
</dbReference>
<evidence type="ECO:0000313" key="10">
    <source>
        <dbReference type="EMBL" id="AZI57412.1"/>
    </source>
</evidence>
<evidence type="ECO:0000259" key="9">
    <source>
        <dbReference type="PROSITE" id="PS50928"/>
    </source>
</evidence>
<dbReference type="CDD" id="cd06261">
    <property type="entry name" value="TM_PBP2"/>
    <property type="match status" value="1"/>
</dbReference>
<organism evidence="10 11">
    <name type="scientific">Nakamurella antarctica</name>
    <dbReference type="NCBI Taxonomy" id="1902245"/>
    <lineage>
        <taxon>Bacteria</taxon>
        <taxon>Bacillati</taxon>
        <taxon>Actinomycetota</taxon>
        <taxon>Actinomycetes</taxon>
        <taxon>Nakamurellales</taxon>
        <taxon>Nakamurellaceae</taxon>
        <taxon>Nakamurella</taxon>
    </lineage>
</organism>
<keyword evidence="5 8" id="KW-0812">Transmembrane</keyword>
<dbReference type="Proteomes" id="UP000268084">
    <property type="component" value="Chromosome"/>
</dbReference>
<evidence type="ECO:0000256" key="6">
    <source>
        <dbReference type="ARBA" id="ARBA00022989"/>
    </source>
</evidence>
<feature type="transmembrane region" description="Helical" evidence="8">
    <location>
        <begin position="48"/>
        <end position="70"/>
    </location>
</feature>
<dbReference type="AlphaFoldDB" id="A0A3G8ZJ67"/>
<reference evidence="10 11" key="1">
    <citation type="submission" date="2018-11" db="EMBL/GenBank/DDBJ databases">
        <authorList>
            <person name="Da X."/>
        </authorList>
    </citation>
    <scope>NUCLEOTIDE SEQUENCE [LARGE SCALE GENOMIC DNA]</scope>
    <source>
        <strain evidence="10 11">S14-144</strain>
    </source>
</reference>
<feature type="transmembrane region" description="Helical" evidence="8">
    <location>
        <begin position="115"/>
        <end position="137"/>
    </location>
</feature>
<dbReference type="OrthoDB" id="9808619at2"/>
<comment type="subcellular location">
    <subcellularLocation>
        <location evidence="1 8">Cell membrane</location>
        <topology evidence="1 8">Multi-pass membrane protein</topology>
    </subcellularLocation>
</comment>
<feature type="transmembrane region" description="Helical" evidence="8">
    <location>
        <begin position="146"/>
        <end position="169"/>
    </location>
</feature>
<keyword evidence="7 8" id="KW-0472">Membrane</keyword>
<feature type="transmembrane region" description="Helical" evidence="8">
    <location>
        <begin position="238"/>
        <end position="263"/>
    </location>
</feature>
<evidence type="ECO:0000256" key="3">
    <source>
        <dbReference type="ARBA" id="ARBA00022448"/>
    </source>
</evidence>
<sequence>MYRCHVAASFDSRNSVCVVSTDLSVRTEAKRRQPTHLRGQFSWPGTTPALLVAALFTVGPLAIIFLFSFLSRPAQGGGVVYKFTLEPYISALYQSDFVGKTVFDGRYLRVFGDSLLQALITTAVCLVLAFPIALWIATRPQRLQNLLVLLITIPFWTNLLVRTYAWILILNENGIVNSGATALGLPKMELLYTPLASQIGLIYTFLPFMVLPIYASLAGFDFRLAEAAYDLGARKVTVLRRIIVPLAVPGILSGVLLVFMPAFGSYVQPVLLGGGKVLLVGNLIASQFGDARNWPFGAALSVIILIMLMLALMGIAVYSRKAGKKVEISL</sequence>
<reference evidence="10 11" key="2">
    <citation type="submission" date="2018-12" db="EMBL/GenBank/DDBJ databases">
        <title>Nakamurella antarcticus sp. nov., isolated from Antarctica South Shetland Islands soil.</title>
        <authorList>
            <person name="Peng F."/>
        </authorList>
    </citation>
    <scope>NUCLEOTIDE SEQUENCE [LARGE SCALE GENOMIC DNA]</scope>
    <source>
        <strain evidence="10 11">S14-144</strain>
    </source>
</reference>
<evidence type="ECO:0000256" key="5">
    <source>
        <dbReference type="ARBA" id="ARBA00022692"/>
    </source>
</evidence>
<feature type="transmembrane region" description="Helical" evidence="8">
    <location>
        <begin position="195"/>
        <end position="217"/>
    </location>
</feature>
<evidence type="ECO:0000256" key="4">
    <source>
        <dbReference type="ARBA" id="ARBA00022475"/>
    </source>
</evidence>
<protein>
    <submittedName>
        <fullName evidence="10">ABC transporter permease</fullName>
    </submittedName>
</protein>
<proteinExistence type="inferred from homology"/>
<dbReference type="InterPro" id="IPR035906">
    <property type="entry name" value="MetI-like_sf"/>
</dbReference>
<comment type="similarity">
    <text evidence="2">Belongs to the binding-protein-dependent transport system permease family. CysTW subfamily.</text>
</comment>
<gene>
    <name evidence="10" type="ORF">EH165_03795</name>
</gene>
<evidence type="ECO:0000256" key="1">
    <source>
        <dbReference type="ARBA" id="ARBA00004651"/>
    </source>
</evidence>
<dbReference type="Gene3D" id="1.10.3720.10">
    <property type="entry name" value="MetI-like"/>
    <property type="match status" value="1"/>
</dbReference>
<dbReference type="Pfam" id="PF00528">
    <property type="entry name" value="BPD_transp_1"/>
    <property type="match status" value="1"/>
</dbReference>
<evidence type="ECO:0000313" key="11">
    <source>
        <dbReference type="Proteomes" id="UP000268084"/>
    </source>
</evidence>
<feature type="transmembrane region" description="Helical" evidence="8">
    <location>
        <begin position="296"/>
        <end position="318"/>
    </location>
</feature>
<keyword evidence="3 8" id="KW-0813">Transport</keyword>
<dbReference type="PANTHER" id="PTHR42929">
    <property type="entry name" value="INNER MEMBRANE ABC TRANSPORTER PERMEASE PROTEIN YDCU-RELATED-RELATED"/>
    <property type="match status" value="1"/>
</dbReference>
<dbReference type="InterPro" id="IPR000515">
    <property type="entry name" value="MetI-like"/>
</dbReference>
<evidence type="ECO:0000256" key="7">
    <source>
        <dbReference type="ARBA" id="ARBA00023136"/>
    </source>
</evidence>
<evidence type="ECO:0000256" key="8">
    <source>
        <dbReference type="RuleBase" id="RU363032"/>
    </source>
</evidence>
<dbReference type="SUPFAM" id="SSF161098">
    <property type="entry name" value="MetI-like"/>
    <property type="match status" value="1"/>
</dbReference>
<keyword evidence="6 8" id="KW-1133">Transmembrane helix</keyword>
<name>A0A3G8ZJ67_9ACTN</name>
<dbReference type="KEGG" id="nak:EH165_03795"/>
<accession>A0A3G8ZJ67</accession>
<dbReference type="GO" id="GO:0055085">
    <property type="term" value="P:transmembrane transport"/>
    <property type="evidence" value="ECO:0007669"/>
    <property type="project" value="InterPro"/>
</dbReference>
<keyword evidence="11" id="KW-1185">Reference proteome</keyword>
<dbReference type="PROSITE" id="PS50928">
    <property type="entry name" value="ABC_TM1"/>
    <property type="match status" value="1"/>
</dbReference>
<evidence type="ECO:0000256" key="2">
    <source>
        <dbReference type="ARBA" id="ARBA00007069"/>
    </source>
</evidence>